<gene>
    <name evidence="1" type="ORF">EV132_12676</name>
</gene>
<name>A0A4R3PSF6_RHISU</name>
<dbReference type="AlphaFoldDB" id="A0A4R3PSF6"/>
<dbReference type="EMBL" id="SMBH01000026">
    <property type="protein sequence ID" value="TCU08688.1"/>
    <property type="molecule type" value="Genomic_DNA"/>
</dbReference>
<dbReference type="RefSeq" id="WP_207917248.1">
    <property type="nucleotide sequence ID" value="NZ_SMBH01000026.1"/>
</dbReference>
<accession>A0A4R3PSF6</accession>
<comment type="caution">
    <text evidence="1">The sequence shown here is derived from an EMBL/GenBank/DDBJ whole genome shotgun (WGS) entry which is preliminary data.</text>
</comment>
<proteinExistence type="predicted"/>
<sequence length="60" mass="6648">SGGADDLVRVVVRDFGTTPSRSRPVPTLAYRDRRFAFKLFICNCIVEKLDVFANNAAETA</sequence>
<organism evidence="1 2">
    <name type="scientific">Rhizobium sullae</name>
    <name type="common">Rhizobium hedysari</name>
    <dbReference type="NCBI Taxonomy" id="50338"/>
    <lineage>
        <taxon>Bacteria</taxon>
        <taxon>Pseudomonadati</taxon>
        <taxon>Pseudomonadota</taxon>
        <taxon>Alphaproteobacteria</taxon>
        <taxon>Hyphomicrobiales</taxon>
        <taxon>Rhizobiaceae</taxon>
        <taxon>Rhizobium/Agrobacterium group</taxon>
        <taxon>Rhizobium</taxon>
    </lineage>
</organism>
<dbReference type="Proteomes" id="UP000294576">
    <property type="component" value="Unassembled WGS sequence"/>
</dbReference>
<feature type="non-terminal residue" evidence="1">
    <location>
        <position position="1"/>
    </location>
</feature>
<evidence type="ECO:0000313" key="2">
    <source>
        <dbReference type="Proteomes" id="UP000294576"/>
    </source>
</evidence>
<reference evidence="1 2" key="1">
    <citation type="submission" date="2019-03" db="EMBL/GenBank/DDBJ databases">
        <title>Genomic Encyclopedia of Type Strains, Phase IV (KMG-V): Genome sequencing to study the core and pangenomes of soil and plant-associated prokaryotes.</title>
        <authorList>
            <person name="Whitman W."/>
        </authorList>
    </citation>
    <scope>NUCLEOTIDE SEQUENCE [LARGE SCALE GENOMIC DNA]</scope>
    <source>
        <strain evidence="1 2">Hc14</strain>
    </source>
</reference>
<evidence type="ECO:0000313" key="1">
    <source>
        <dbReference type="EMBL" id="TCU08688.1"/>
    </source>
</evidence>
<protein>
    <submittedName>
        <fullName evidence="1">Uncharacterized protein</fullName>
    </submittedName>
</protein>